<dbReference type="PANTHER" id="PTHR21485">
    <property type="entry name" value="HAD SUPERFAMILY MEMBERS CMAS AND KDSC"/>
    <property type="match status" value="1"/>
</dbReference>
<dbReference type="Pfam" id="PF02348">
    <property type="entry name" value="CTP_transf_3"/>
    <property type="match status" value="1"/>
</dbReference>
<dbReference type="CDD" id="cd02513">
    <property type="entry name" value="CMP-NeuAc_Synthase"/>
    <property type="match status" value="1"/>
</dbReference>
<sequence length="433" mass="48547">HFCLKKVQSNGIYFLKKKKGKRLQTGDKQHKAALILARGGSKGIPLKNVKTLAGIPLIGWVLRAAVDSELFDSVWVSTDHDHIEKVALSCGARIHRRSAEVSKDSSTSLDTIQEFLRLNPEVDIVCNIQATSPCLHPFHLKEALQLITEQGYDSVFAVVRRHHFRWQEVKNDSGELTRPLNLDPHNRPRRQDWDGELCESGSFYFTQRELIEEQGLLQGGKVAYYEVRPEYSVDIDVDIDWPVAEQRVLRYGYFGRVPPEVVKLMFCNISGCLTEGRIFLSVSGEEMVSINTRDTAGIRILQKEGVEVMLLTSSLDPFEKALSQKVSARLGCEVLCVGEQPLDDLETLVKERKLSWKDVAFMGNDEIDVQCLNVAGLSAVPSDAPVLAKNAAKYICTAPGGKGAMREFAEHIRLQKRKAKSQLEQDRIDLTSS</sequence>
<dbReference type="SUPFAM" id="SSF53448">
    <property type="entry name" value="Nucleotide-diphospho-sugar transferases"/>
    <property type="match status" value="1"/>
</dbReference>
<dbReference type="InterPro" id="IPR029044">
    <property type="entry name" value="Nucleotide-diphossugar_trans"/>
</dbReference>
<dbReference type="SUPFAM" id="SSF56784">
    <property type="entry name" value="HAD-like"/>
    <property type="match status" value="1"/>
</dbReference>
<accession>A0A8C6WN60</accession>
<comment type="similarity">
    <text evidence="3">Belongs to the CMP-NeuNAc synthase family.</text>
</comment>
<dbReference type="PANTHER" id="PTHR21485:SF3">
    <property type="entry name" value="N-ACYLNEURAMINATE CYTIDYLYLTRANSFERASE"/>
    <property type="match status" value="1"/>
</dbReference>
<proteinExistence type="inferred from homology"/>
<organism evidence="7 8">
    <name type="scientific">Neogobius melanostomus</name>
    <name type="common">round goby</name>
    <dbReference type="NCBI Taxonomy" id="47308"/>
    <lineage>
        <taxon>Eukaryota</taxon>
        <taxon>Metazoa</taxon>
        <taxon>Chordata</taxon>
        <taxon>Craniata</taxon>
        <taxon>Vertebrata</taxon>
        <taxon>Euteleostomi</taxon>
        <taxon>Actinopterygii</taxon>
        <taxon>Neopterygii</taxon>
        <taxon>Teleostei</taxon>
        <taxon>Neoteleostei</taxon>
        <taxon>Acanthomorphata</taxon>
        <taxon>Gobiaria</taxon>
        <taxon>Gobiiformes</taxon>
        <taxon>Gobioidei</taxon>
        <taxon>Gobiidae</taxon>
        <taxon>Benthophilinae</taxon>
        <taxon>Neogobiini</taxon>
        <taxon>Neogobius</taxon>
    </lineage>
</organism>
<protein>
    <recommendedName>
        <fullName evidence="4">N-acylneuraminate cytidylyltransferase</fullName>
        <ecNumber evidence="4">2.7.7.43</ecNumber>
    </recommendedName>
</protein>
<dbReference type="Proteomes" id="UP000694523">
    <property type="component" value="Unplaced"/>
</dbReference>
<keyword evidence="6" id="KW-0548">Nucleotidyltransferase</keyword>
<evidence type="ECO:0000256" key="3">
    <source>
        <dbReference type="ARBA" id="ARBA00010726"/>
    </source>
</evidence>
<dbReference type="UniPathway" id="UPA00628"/>
<dbReference type="Gene3D" id="3.40.50.1000">
    <property type="entry name" value="HAD superfamily/HAD-like"/>
    <property type="match status" value="1"/>
</dbReference>
<dbReference type="InterPro" id="IPR003329">
    <property type="entry name" value="Cytidylyl_trans"/>
</dbReference>
<dbReference type="InterPro" id="IPR023214">
    <property type="entry name" value="HAD_sf"/>
</dbReference>
<dbReference type="GO" id="GO:0006054">
    <property type="term" value="P:N-acetylneuraminate metabolic process"/>
    <property type="evidence" value="ECO:0007669"/>
    <property type="project" value="UniProtKB-UniPathway"/>
</dbReference>
<dbReference type="InterPro" id="IPR050793">
    <property type="entry name" value="CMP-NeuNAc_synthase"/>
</dbReference>
<dbReference type="InterPro" id="IPR036412">
    <property type="entry name" value="HAD-like_sf"/>
</dbReference>
<comment type="catalytic activity">
    <reaction evidence="1">
        <text>an N-acylneuraminate + CTP = a CMP-N-acyl-beta-neuraminate + diphosphate</text>
        <dbReference type="Rhea" id="RHEA:11344"/>
        <dbReference type="ChEBI" id="CHEBI:33019"/>
        <dbReference type="ChEBI" id="CHEBI:37563"/>
        <dbReference type="ChEBI" id="CHEBI:60073"/>
        <dbReference type="ChEBI" id="CHEBI:68671"/>
        <dbReference type="EC" id="2.7.7.43"/>
    </reaction>
</comment>
<dbReference type="Gene3D" id="3.90.550.10">
    <property type="entry name" value="Spore Coat Polysaccharide Biosynthesis Protein SpsA, Chain A"/>
    <property type="match status" value="1"/>
</dbReference>
<comment type="pathway">
    <text evidence="2">Amino-sugar metabolism; N-acetylneuraminate metabolism.</text>
</comment>
<keyword evidence="5" id="KW-0808">Transferase</keyword>
<evidence type="ECO:0000256" key="1">
    <source>
        <dbReference type="ARBA" id="ARBA00001862"/>
    </source>
</evidence>
<dbReference type="EC" id="2.7.7.43" evidence="4"/>
<dbReference type="FunFam" id="3.90.550.10:FF:000074">
    <property type="entry name" value="N-acylneuraminate cytidylyltransferase A"/>
    <property type="match status" value="1"/>
</dbReference>
<dbReference type="AlphaFoldDB" id="A0A8C6WN60"/>
<evidence type="ECO:0000256" key="5">
    <source>
        <dbReference type="ARBA" id="ARBA00022679"/>
    </source>
</evidence>
<dbReference type="FunFam" id="3.40.50.1000:FF:000082">
    <property type="entry name" value="N-acylneuraminate cytidylyltransferase A"/>
    <property type="match status" value="1"/>
</dbReference>
<name>A0A8C6WN60_9GOBI</name>
<evidence type="ECO:0000256" key="2">
    <source>
        <dbReference type="ARBA" id="ARBA00005141"/>
    </source>
</evidence>
<evidence type="ECO:0000313" key="8">
    <source>
        <dbReference type="Proteomes" id="UP000694523"/>
    </source>
</evidence>
<reference evidence="7" key="2">
    <citation type="submission" date="2025-09" db="UniProtKB">
        <authorList>
            <consortium name="Ensembl"/>
        </authorList>
    </citation>
    <scope>IDENTIFICATION</scope>
</reference>
<reference evidence="7" key="1">
    <citation type="submission" date="2025-08" db="UniProtKB">
        <authorList>
            <consortium name="Ensembl"/>
        </authorList>
    </citation>
    <scope>IDENTIFICATION</scope>
</reference>
<dbReference type="GO" id="GO:0008781">
    <property type="term" value="F:N-acylneuraminate cytidylyltransferase activity"/>
    <property type="evidence" value="ECO:0007669"/>
    <property type="project" value="UniProtKB-EC"/>
</dbReference>
<evidence type="ECO:0000313" key="7">
    <source>
        <dbReference type="Ensembl" id="ENSNMLP00000019216.1"/>
    </source>
</evidence>
<evidence type="ECO:0000256" key="4">
    <source>
        <dbReference type="ARBA" id="ARBA00012491"/>
    </source>
</evidence>
<keyword evidence="8" id="KW-1185">Reference proteome</keyword>
<dbReference type="Ensembl" id="ENSNMLT00000021592.1">
    <property type="protein sequence ID" value="ENSNMLP00000019216.1"/>
    <property type="gene ID" value="ENSNMLG00000012292.1"/>
</dbReference>
<evidence type="ECO:0000256" key="6">
    <source>
        <dbReference type="ARBA" id="ARBA00022695"/>
    </source>
</evidence>